<dbReference type="InterPro" id="IPR008984">
    <property type="entry name" value="SMAD_FHA_dom_sf"/>
</dbReference>
<accession>A0A2T3NYQ1</accession>
<dbReference type="OrthoDB" id="273564at2"/>
<protein>
    <submittedName>
        <fullName evidence="2">FHA domain-containing protein</fullName>
    </submittedName>
</protein>
<dbReference type="Pfam" id="PF00498">
    <property type="entry name" value="FHA"/>
    <property type="match status" value="1"/>
</dbReference>
<reference evidence="2 3" key="1">
    <citation type="submission" date="2018-01" db="EMBL/GenBank/DDBJ databases">
        <title>Whole genome sequencing of Histamine producing bacteria.</title>
        <authorList>
            <person name="Butler K."/>
        </authorList>
    </citation>
    <scope>NUCLEOTIDE SEQUENCE [LARGE SCALE GENOMIC DNA]</scope>
    <source>
        <strain evidence="2 3">DSM 100436</strain>
    </source>
</reference>
<evidence type="ECO:0000313" key="2">
    <source>
        <dbReference type="EMBL" id="PSW21404.1"/>
    </source>
</evidence>
<dbReference type="SUPFAM" id="SSF49879">
    <property type="entry name" value="SMAD/FHA domain"/>
    <property type="match status" value="1"/>
</dbReference>
<dbReference type="EMBL" id="PYMA01000002">
    <property type="protein sequence ID" value="PSW21404.1"/>
    <property type="molecule type" value="Genomic_DNA"/>
</dbReference>
<proteinExistence type="predicted"/>
<evidence type="ECO:0000259" key="1">
    <source>
        <dbReference type="PROSITE" id="PS50006"/>
    </source>
</evidence>
<dbReference type="InterPro" id="IPR046883">
    <property type="entry name" value="T6SS_FHA_C"/>
</dbReference>
<dbReference type="Pfam" id="PF20232">
    <property type="entry name" value="T6SS_FHA_C"/>
    <property type="match status" value="1"/>
</dbReference>
<dbReference type="SMART" id="SM00240">
    <property type="entry name" value="FHA"/>
    <property type="match status" value="1"/>
</dbReference>
<evidence type="ECO:0000313" key="3">
    <source>
        <dbReference type="Proteomes" id="UP000241771"/>
    </source>
</evidence>
<feature type="domain" description="FHA" evidence="1">
    <location>
        <begin position="28"/>
        <end position="79"/>
    </location>
</feature>
<keyword evidence="3" id="KW-1185">Reference proteome</keyword>
<dbReference type="CDD" id="cd00060">
    <property type="entry name" value="FHA"/>
    <property type="match status" value="1"/>
</dbReference>
<dbReference type="AlphaFoldDB" id="A0A2T3NYQ1"/>
<dbReference type="PROSITE" id="PS50006">
    <property type="entry name" value="FHA_DOMAIN"/>
    <property type="match status" value="1"/>
</dbReference>
<dbReference type="Gene3D" id="2.60.200.20">
    <property type="match status" value="1"/>
</dbReference>
<sequence>MTISFQLIDIPDNEQVDSRQVSLPASGGTLGRSYECTIQLPDFNRTLSRIHAEIRPHPLGGYQVIDRSINGLLVNDVLQGKGVNQKISDGDKIKLGGYTLLVSDIDALFNSDSGENSHSRKDKPDAVFNNPEASTSAFNFSRVDEDFQDIALAINSHVKLKDDIEAKKQTAPFSSEDVLADDVFGYDPFDDEEEWQTESKQAQSDHVVMLEEDAEPILPSSQALTIADNEHADELRDSLNRLNAIIEQQERSLSASIDRERLVASIEATLERFLEHLNPAQLEDEYDDYITGWGNKDKKYWALYKKQFQRKHERRDFYRLFSSILFEELSEKK</sequence>
<comment type="caution">
    <text evidence="2">The sequence shown here is derived from an EMBL/GenBank/DDBJ whole genome shotgun (WGS) entry which is preliminary data.</text>
</comment>
<dbReference type="RefSeq" id="WP_036819003.1">
    <property type="nucleotide sequence ID" value="NZ_JGVO01000185.1"/>
</dbReference>
<dbReference type="Proteomes" id="UP000241771">
    <property type="component" value="Unassembled WGS sequence"/>
</dbReference>
<dbReference type="InterPro" id="IPR000253">
    <property type="entry name" value="FHA_dom"/>
</dbReference>
<gene>
    <name evidence="2" type="ORF">C9I98_05570</name>
</gene>
<name>A0A2T3NYQ1_9GAMM</name>
<organism evidence="2 3">
    <name type="scientific">Photobacterium sanctipauli</name>
    <dbReference type="NCBI Taxonomy" id="1342794"/>
    <lineage>
        <taxon>Bacteria</taxon>
        <taxon>Pseudomonadati</taxon>
        <taxon>Pseudomonadota</taxon>
        <taxon>Gammaproteobacteria</taxon>
        <taxon>Vibrionales</taxon>
        <taxon>Vibrionaceae</taxon>
        <taxon>Photobacterium</taxon>
    </lineage>
</organism>